<dbReference type="EMBL" id="CALTRL010006115">
    <property type="protein sequence ID" value="CAH7689712.1"/>
    <property type="molecule type" value="Genomic_DNA"/>
</dbReference>
<keyword evidence="3" id="KW-1185">Reference proteome</keyword>
<organism evidence="2 3">
    <name type="scientific">Phakopsora pachyrhizi</name>
    <name type="common">Asian soybean rust disease fungus</name>
    <dbReference type="NCBI Taxonomy" id="170000"/>
    <lineage>
        <taxon>Eukaryota</taxon>
        <taxon>Fungi</taxon>
        <taxon>Dikarya</taxon>
        <taxon>Basidiomycota</taxon>
        <taxon>Pucciniomycotina</taxon>
        <taxon>Pucciniomycetes</taxon>
        <taxon>Pucciniales</taxon>
        <taxon>Phakopsoraceae</taxon>
        <taxon>Phakopsora</taxon>
    </lineage>
</organism>
<feature type="domain" description="Splicing factor RBM39 linker" evidence="1">
    <location>
        <begin position="1"/>
        <end position="52"/>
    </location>
</feature>
<comment type="caution">
    <text evidence="2">The sequence shown here is derived from an EMBL/GenBank/DDBJ whole genome shotgun (WGS) entry which is preliminary data.</text>
</comment>
<evidence type="ECO:0000313" key="2">
    <source>
        <dbReference type="EMBL" id="CAH7689712.1"/>
    </source>
</evidence>
<reference evidence="2" key="1">
    <citation type="submission" date="2022-06" db="EMBL/GenBank/DDBJ databases">
        <authorList>
            <consortium name="SYNGENTA / RWTH Aachen University"/>
        </authorList>
    </citation>
    <scope>NUCLEOTIDE SEQUENCE</scope>
</reference>
<name>A0AAV0BQQ1_PHAPC</name>
<evidence type="ECO:0000259" key="1">
    <source>
        <dbReference type="Pfam" id="PF15519"/>
    </source>
</evidence>
<dbReference type="AlphaFoldDB" id="A0AAV0BQQ1"/>
<evidence type="ECO:0000313" key="3">
    <source>
        <dbReference type="Proteomes" id="UP001153365"/>
    </source>
</evidence>
<sequence length="55" mass="6423">SRVKLMHKLARIEQPTSVPFTDMFYPRIPTATFCLVLLKNIFNPEEETEPGWDSK</sequence>
<dbReference type="Pfam" id="PF15519">
    <property type="entry name" value="RBM39linker"/>
    <property type="match status" value="1"/>
</dbReference>
<dbReference type="InterPro" id="IPR029123">
    <property type="entry name" value="RBM39_linker"/>
</dbReference>
<gene>
    <name evidence="2" type="ORF">PPACK8108_LOCUS24832</name>
</gene>
<feature type="non-terminal residue" evidence="2">
    <location>
        <position position="1"/>
    </location>
</feature>
<dbReference type="Proteomes" id="UP001153365">
    <property type="component" value="Unassembled WGS sequence"/>
</dbReference>
<protein>
    <recommendedName>
        <fullName evidence="1">Splicing factor RBM39 linker domain-containing protein</fullName>
    </recommendedName>
</protein>
<proteinExistence type="predicted"/>
<accession>A0AAV0BQQ1</accession>